<evidence type="ECO:0000313" key="2">
    <source>
        <dbReference type="Proteomes" id="UP000828390"/>
    </source>
</evidence>
<name>A0A9D4ERL2_DREPO</name>
<protein>
    <submittedName>
        <fullName evidence="1">Uncharacterized protein</fullName>
    </submittedName>
</protein>
<dbReference type="EMBL" id="JAIWYP010000008">
    <property type="protein sequence ID" value="KAH3784108.1"/>
    <property type="molecule type" value="Genomic_DNA"/>
</dbReference>
<dbReference type="Proteomes" id="UP000828390">
    <property type="component" value="Unassembled WGS sequence"/>
</dbReference>
<keyword evidence="2" id="KW-1185">Reference proteome</keyword>
<reference evidence="1" key="2">
    <citation type="submission" date="2020-11" db="EMBL/GenBank/DDBJ databases">
        <authorList>
            <person name="McCartney M.A."/>
            <person name="Auch B."/>
            <person name="Kono T."/>
            <person name="Mallez S."/>
            <person name="Becker A."/>
            <person name="Gohl D.M."/>
            <person name="Silverstein K.A.T."/>
            <person name="Koren S."/>
            <person name="Bechman K.B."/>
            <person name="Herman A."/>
            <person name="Abrahante J.E."/>
            <person name="Garbe J."/>
        </authorList>
    </citation>
    <scope>NUCLEOTIDE SEQUENCE</scope>
    <source>
        <strain evidence="1">Duluth1</strain>
        <tissue evidence="1">Whole animal</tissue>
    </source>
</reference>
<organism evidence="1 2">
    <name type="scientific">Dreissena polymorpha</name>
    <name type="common">Zebra mussel</name>
    <name type="synonym">Mytilus polymorpha</name>
    <dbReference type="NCBI Taxonomy" id="45954"/>
    <lineage>
        <taxon>Eukaryota</taxon>
        <taxon>Metazoa</taxon>
        <taxon>Spiralia</taxon>
        <taxon>Lophotrochozoa</taxon>
        <taxon>Mollusca</taxon>
        <taxon>Bivalvia</taxon>
        <taxon>Autobranchia</taxon>
        <taxon>Heteroconchia</taxon>
        <taxon>Euheterodonta</taxon>
        <taxon>Imparidentia</taxon>
        <taxon>Neoheterodontei</taxon>
        <taxon>Myida</taxon>
        <taxon>Dreissenoidea</taxon>
        <taxon>Dreissenidae</taxon>
        <taxon>Dreissena</taxon>
    </lineage>
</organism>
<gene>
    <name evidence="1" type="ORF">DPMN_162059</name>
</gene>
<comment type="caution">
    <text evidence="1">The sequence shown here is derived from an EMBL/GenBank/DDBJ whole genome shotgun (WGS) entry which is preliminary data.</text>
</comment>
<evidence type="ECO:0000313" key="1">
    <source>
        <dbReference type="EMBL" id="KAH3784108.1"/>
    </source>
</evidence>
<proteinExistence type="predicted"/>
<sequence length="185" mass="21249">MKASLCIGENQTLPQEIFTLFEKSLMSDVTSSRLKFASIYFSAWRFEEAAAILNQVDALVSNKVICFSPCLDFLKHKFDLELLRRRKEFLHMLQNEVALSTIFSRHEINCVPGQLVAEFYRTVTVEDKACRGALNSSCMEWMGLAVVDSLPYMYYLQYLIFRTTGLISDKDIAFKNLQTVIFPEA</sequence>
<reference evidence="1" key="1">
    <citation type="journal article" date="2019" name="bioRxiv">
        <title>The Genome of the Zebra Mussel, Dreissena polymorpha: A Resource for Invasive Species Research.</title>
        <authorList>
            <person name="McCartney M.A."/>
            <person name="Auch B."/>
            <person name="Kono T."/>
            <person name="Mallez S."/>
            <person name="Zhang Y."/>
            <person name="Obille A."/>
            <person name="Becker A."/>
            <person name="Abrahante J.E."/>
            <person name="Garbe J."/>
            <person name="Badalamenti J.P."/>
            <person name="Herman A."/>
            <person name="Mangelson H."/>
            <person name="Liachko I."/>
            <person name="Sullivan S."/>
            <person name="Sone E.D."/>
            <person name="Koren S."/>
            <person name="Silverstein K.A.T."/>
            <person name="Beckman K.B."/>
            <person name="Gohl D.M."/>
        </authorList>
    </citation>
    <scope>NUCLEOTIDE SEQUENCE</scope>
    <source>
        <strain evidence="1">Duluth1</strain>
        <tissue evidence="1">Whole animal</tissue>
    </source>
</reference>
<accession>A0A9D4ERL2</accession>
<dbReference type="AlphaFoldDB" id="A0A9D4ERL2"/>